<feature type="domain" description="SsuA/THI5-like" evidence="4">
    <location>
        <begin position="89"/>
        <end position="262"/>
    </location>
</feature>
<gene>
    <name evidence="5" type="ORF">HGR_10725</name>
</gene>
<evidence type="ECO:0000259" key="4">
    <source>
        <dbReference type="Pfam" id="PF09084"/>
    </source>
</evidence>
<organism evidence="5 6">
    <name type="scientific">Hylemonella gracilis ATCC 19624</name>
    <dbReference type="NCBI Taxonomy" id="887062"/>
    <lineage>
        <taxon>Bacteria</taxon>
        <taxon>Pseudomonadati</taxon>
        <taxon>Pseudomonadota</taxon>
        <taxon>Betaproteobacteria</taxon>
        <taxon>Burkholderiales</taxon>
        <taxon>Comamonadaceae</taxon>
        <taxon>Hylemonella</taxon>
    </lineage>
</organism>
<comment type="similarity">
    <text evidence="2">Belongs to the bacterial solute-binding protein SsuA/TauA family.</text>
</comment>
<evidence type="ECO:0000313" key="6">
    <source>
        <dbReference type="Proteomes" id="UP000016368"/>
    </source>
</evidence>
<dbReference type="AlphaFoldDB" id="F3KUL1"/>
<comment type="caution">
    <text evidence="5">The sequence shown here is derived from an EMBL/GenBank/DDBJ whole genome shotgun (WGS) entry which is preliminary data.</text>
</comment>
<sequence length="331" mass="35871">MIDVNDMSHNNTCSLNRRTLMTLLGAGSLGLGLHAHAQQKEKVLRLGFIGPSKTHKPASGSGWALAHGHLLRELAPFGYNDIATYEFPNGPDLNEAFLSGALDVGIYGDTPAVVARANGLAGKLIGFDNIGMNVWLLTPVDGVKSVKELEGQVVAVALGSYMHRYVIGLLKEAGIQKNTRVVYMLPRDGQNALEKKAVAAFAAPINTGPLIASKGFPVIDQAVDHPSLQGSSVIVASDKVLEQNPGLPQAWHRARLAAIRDIKRDTEAYYRFHADTVGFPLEAVKASYPLSQFPEEIYPSRGLQALEEVKSFLLGENLIRKDFPLKSWLVS</sequence>
<dbReference type="STRING" id="887062.HGR_10725"/>
<proteinExistence type="inferred from homology"/>
<dbReference type="Pfam" id="PF09084">
    <property type="entry name" value="NMT1"/>
    <property type="match status" value="1"/>
</dbReference>
<reference evidence="5 6" key="1">
    <citation type="journal article" date="2011" name="EMBO J.">
        <title>Structural diversity of bacterial flagellar motors.</title>
        <authorList>
            <person name="Chen S."/>
            <person name="Beeby M."/>
            <person name="Murphy G.E."/>
            <person name="Leadbetter J.R."/>
            <person name="Hendrixson D.R."/>
            <person name="Briegel A."/>
            <person name="Li Z."/>
            <person name="Shi J."/>
            <person name="Tocheva E.I."/>
            <person name="Muller A."/>
            <person name="Dobro M.J."/>
            <person name="Jensen G.J."/>
        </authorList>
    </citation>
    <scope>NUCLEOTIDE SEQUENCE [LARGE SCALE GENOMIC DNA]</scope>
    <source>
        <strain evidence="5 6">ATCC 19624</strain>
    </source>
</reference>
<dbReference type="PANTHER" id="PTHR30024">
    <property type="entry name" value="ALIPHATIC SULFONATES-BINDING PROTEIN-RELATED"/>
    <property type="match status" value="1"/>
</dbReference>
<dbReference type="PANTHER" id="PTHR30024:SF47">
    <property type="entry name" value="TAURINE-BINDING PERIPLASMIC PROTEIN"/>
    <property type="match status" value="1"/>
</dbReference>
<name>F3KUL1_9BURK</name>
<evidence type="ECO:0000256" key="1">
    <source>
        <dbReference type="ARBA" id="ARBA00004418"/>
    </source>
</evidence>
<evidence type="ECO:0000256" key="3">
    <source>
        <dbReference type="ARBA" id="ARBA00022729"/>
    </source>
</evidence>
<dbReference type="SUPFAM" id="SSF53850">
    <property type="entry name" value="Periplasmic binding protein-like II"/>
    <property type="match status" value="1"/>
</dbReference>
<dbReference type="GO" id="GO:0042597">
    <property type="term" value="C:periplasmic space"/>
    <property type="evidence" value="ECO:0007669"/>
    <property type="project" value="UniProtKB-SubCell"/>
</dbReference>
<dbReference type="EMBL" id="AEGR01000061">
    <property type="protein sequence ID" value="EGI76588.1"/>
    <property type="molecule type" value="Genomic_DNA"/>
</dbReference>
<evidence type="ECO:0000256" key="2">
    <source>
        <dbReference type="ARBA" id="ARBA00010742"/>
    </source>
</evidence>
<dbReference type="InterPro" id="IPR015168">
    <property type="entry name" value="SsuA/THI5"/>
</dbReference>
<protein>
    <submittedName>
        <fullName evidence="5">Aliphatic sulfonate ABC transporter periplasmic ligand-binding protein</fullName>
    </submittedName>
</protein>
<dbReference type="eggNOG" id="COG0715">
    <property type="taxonomic scope" value="Bacteria"/>
</dbReference>
<accession>F3KUL1</accession>
<keyword evidence="3" id="KW-0732">Signal</keyword>
<dbReference type="Gene3D" id="3.40.190.10">
    <property type="entry name" value="Periplasmic binding protein-like II"/>
    <property type="match status" value="2"/>
</dbReference>
<comment type="subcellular location">
    <subcellularLocation>
        <location evidence="1">Periplasm</location>
    </subcellularLocation>
</comment>
<keyword evidence="6" id="KW-1185">Reference proteome</keyword>
<dbReference type="Proteomes" id="UP000016368">
    <property type="component" value="Unassembled WGS sequence"/>
</dbReference>
<evidence type="ECO:0000313" key="5">
    <source>
        <dbReference type="EMBL" id="EGI76588.1"/>
    </source>
</evidence>